<dbReference type="Proteomes" id="UP000031167">
    <property type="component" value="Unassembled WGS sequence"/>
</dbReference>
<proteinExistence type="predicted"/>
<dbReference type="EMBL" id="JWTA01000019">
    <property type="protein sequence ID" value="KIC61405.1"/>
    <property type="molecule type" value="Genomic_DNA"/>
</dbReference>
<evidence type="ECO:0000313" key="1">
    <source>
        <dbReference type="EMBL" id="KIC61405.1"/>
    </source>
</evidence>
<keyword evidence="2" id="KW-1185">Reference proteome</keyword>
<organism evidence="1 2">
    <name type="scientific">Chryseobacterium taiwanense</name>
    <dbReference type="NCBI Taxonomy" id="363331"/>
    <lineage>
        <taxon>Bacteria</taxon>
        <taxon>Pseudomonadati</taxon>
        <taxon>Bacteroidota</taxon>
        <taxon>Flavobacteriia</taxon>
        <taxon>Flavobacteriales</taxon>
        <taxon>Weeksellaceae</taxon>
        <taxon>Chryseobacterium group</taxon>
        <taxon>Chryseobacterium</taxon>
    </lineage>
</organism>
<reference evidence="1 2" key="1">
    <citation type="submission" date="2014-12" db="EMBL/GenBank/DDBJ databases">
        <title>Genome sequencing of Chryseobacterium taiwanense TPW19.</title>
        <authorList>
            <person name="Tan P.W."/>
            <person name="Chan K.-G."/>
        </authorList>
    </citation>
    <scope>NUCLEOTIDE SEQUENCE [LARGE SCALE GENOMIC DNA]</scope>
    <source>
        <strain evidence="1 2">TPW19</strain>
    </source>
</reference>
<protein>
    <submittedName>
        <fullName evidence="1">Uncharacterized protein</fullName>
    </submittedName>
</protein>
<sequence length="72" mass="8120">MKLLVPAREAKLPAPELFLYVIANKAKQSQNIPKHLFKTFTCRILTCHSFPSIGGVAKIQRIFDGVVLNRIK</sequence>
<dbReference type="STRING" id="363331.RM51_17465"/>
<gene>
    <name evidence="1" type="ORF">RM51_17465</name>
</gene>
<name>A0A0B4DAP9_9FLAO</name>
<comment type="caution">
    <text evidence="1">The sequence shown here is derived from an EMBL/GenBank/DDBJ whole genome shotgun (WGS) entry which is preliminary data.</text>
</comment>
<accession>A0A0B4DAP9</accession>
<dbReference type="AlphaFoldDB" id="A0A0B4DAP9"/>
<evidence type="ECO:0000313" key="2">
    <source>
        <dbReference type="Proteomes" id="UP000031167"/>
    </source>
</evidence>